<dbReference type="Proteomes" id="UP000324748">
    <property type="component" value="Unassembled WGS sequence"/>
</dbReference>
<accession>A0A5B0N361</accession>
<evidence type="ECO:0000313" key="1">
    <source>
        <dbReference type="EMBL" id="KAA1082429.1"/>
    </source>
</evidence>
<dbReference type="OrthoDB" id="2504017at2759"/>
<protein>
    <submittedName>
        <fullName evidence="1">Uncharacterized protein</fullName>
    </submittedName>
</protein>
<dbReference type="EMBL" id="VSWC01000119">
    <property type="protein sequence ID" value="KAA1082429.1"/>
    <property type="molecule type" value="Genomic_DNA"/>
</dbReference>
<reference evidence="1 2" key="1">
    <citation type="submission" date="2019-05" db="EMBL/GenBank/DDBJ databases">
        <title>Emergence of the Ug99 lineage of the wheat stem rust pathogen through somatic hybridization.</title>
        <authorList>
            <person name="Li F."/>
            <person name="Upadhyaya N.M."/>
            <person name="Sperschneider J."/>
            <person name="Matny O."/>
            <person name="Nguyen-Phuc H."/>
            <person name="Mago R."/>
            <person name="Raley C."/>
            <person name="Miller M.E."/>
            <person name="Silverstein K.A.T."/>
            <person name="Henningsen E."/>
            <person name="Hirsch C.D."/>
            <person name="Visser B."/>
            <person name="Pretorius Z.A."/>
            <person name="Steffenson B.J."/>
            <person name="Schwessinger B."/>
            <person name="Dodds P.N."/>
            <person name="Figueroa M."/>
        </authorList>
    </citation>
    <scope>NUCLEOTIDE SEQUENCE [LARGE SCALE GENOMIC DNA]</scope>
    <source>
        <strain evidence="1">21-0</strain>
    </source>
</reference>
<gene>
    <name evidence="1" type="ORF">PGT21_002991</name>
</gene>
<organism evidence="1 2">
    <name type="scientific">Puccinia graminis f. sp. tritici</name>
    <dbReference type="NCBI Taxonomy" id="56615"/>
    <lineage>
        <taxon>Eukaryota</taxon>
        <taxon>Fungi</taxon>
        <taxon>Dikarya</taxon>
        <taxon>Basidiomycota</taxon>
        <taxon>Pucciniomycotina</taxon>
        <taxon>Pucciniomycetes</taxon>
        <taxon>Pucciniales</taxon>
        <taxon>Pucciniaceae</taxon>
        <taxon>Puccinia</taxon>
    </lineage>
</organism>
<comment type="caution">
    <text evidence="1">The sequence shown here is derived from an EMBL/GenBank/DDBJ whole genome shotgun (WGS) entry which is preliminary data.</text>
</comment>
<dbReference type="AlphaFoldDB" id="A0A5B0N361"/>
<sequence>MRSCSVYASLITIAWGVIAAMRPLNTFSKIKAISSPVLHDNRKATTSENYSLLSLSKKGNELDQASEHSRDHFLQKLAKDSPFLSSLKADKCSKMIKNWKKNWNEVISTYKDSRELVEIQSQIQNQFNLIKSNPFHDPREVSLSIELFETSKRKISLLKQWNLLKLGELDLYSELMILDSIFENAQQDNFIQKFINESDRSNPNQMWEEFGCSLMNEMKELVTKCSQQFNSLELVDPNPDLPASKYIIKTMNFLYKHSFINQELVRTSFQEEGFLRNVIQYILSYLKDSGEEEDYICKVYGLITNHPCWPLMSEVFQVLSEKEIRNLNQSFLSEKVKFFGKKLNQVSLSPPWKTGLNYFSSQGKMSKWEGVNDTQKPRYLNGKETIQIPPSFNVPKELKDDIKHLTHILIKIYGPATANSQNTWENLKLSHAIFQYLDFIERNYHVEVTREIPGEAIKRFGMNFEKIKELVLAFSRSLESFAIISSYSKFFSEHLDEEPYKTNPTDIIEILDHYGERSQSEFQHFQGVYESFYNNNELPLNWLKYQDPEIFYMSQEGKESLKESIESCKASIVVVTHTFP</sequence>
<keyword evidence="2" id="KW-1185">Reference proteome</keyword>
<name>A0A5B0N361_PUCGR</name>
<evidence type="ECO:0000313" key="2">
    <source>
        <dbReference type="Proteomes" id="UP000324748"/>
    </source>
</evidence>
<proteinExistence type="predicted"/>